<dbReference type="RefSeq" id="WP_273555130.1">
    <property type="nucleotide sequence ID" value="NZ_JAQRFI010000022.1"/>
</dbReference>
<evidence type="ECO:0000313" key="2">
    <source>
        <dbReference type="Proteomes" id="UP001217178"/>
    </source>
</evidence>
<gene>
    <name evidence="1" type="ORF">PSI23_11020</name>
</gene>
<protein>
    <recommendedName>
        <fullName evidence="3">Integrase</fullName>
    </recommendedName>
</protein>
<reference evidence="1 2" key="1">
    <citation type="submission" date="2023-02" db="EMBL/GenBank/DDBJ databases">
        <title>Entomopathogenic bacteria.</title>
        <authorList>
            <person name="Machado R.A."/>
        </authorList>
    </citation>
    <scope>NUCLEOTIDE SEQUENCE [LARGE SCALE GENOMIC DNA]</scope>
    <source>
        <strain evidence="1 2">XENO-10</strain>
    </source>
</reference>
<proteinExistence type="predicted"/>
<sequence length="87" mass="9786">MTIDAKGNKKKKGLRLQRLTPRHSEKTIENKILLQFNLKTKAAKSSSKTLYYRIPACSVLWVRSAHSLAEVLVPNSAKSSTNSDKLF</sequence>
<organism evidence="1 2">
    <name type="scientific">Xenorhabdus yunnanensis</name>
    <dbReference type="NCBI Taxonomy" id="3025878"/>
    <lineage>
        <taxon>Bacteria</taxon>
        <taxon>Pseudomonadati</taxon>
        <taxon>Pseudomonadota</taxon>
        <taxon>Gammaproteobacteria</taxon>
        <taxon>Enterobacterales</taxon>
        <taxon>Morganellaceae</taxon>
        <taxon>Xenorhabdus</taxon>
    </lineage>
</organism>
<evidence type="ECO:0000313" key="1">
    <source>
        <dbReference type="EMBL" id="MDC9589814.1"/>
    </source>
</evidence>
<keyword evidence="2" id="KW-1185">Reference proteome</keyword>
<dbReference type="Proteomes" id="UP001217178">
    <property type="component" value="Unassembled WGS sequence"/>
</dbReference>
<comment type="caution">
    <text evidence="1">The sequence shown here is derived from an EMBL/GenBank/DDBJ whole genome shotgun (WGS) entry which is preliminary data.</text>
</comment>
<accession>A0ABT5LIW9</accession>
<dbReference type="EMBL" id="JAQRFI010000022">
    <property type="protein sequence ID" value="MDC9589814.1"/>
    <property type="molecule type" value="Genomic_DNA"/>
</dbReference>
<evidence type="ECO:0008006" key="3">
    <source>
        <dbReference type="Google" id="ProtNLM"/>
    </source>
</evidence>
<name>A0ABT5LIW9_9GAMM</name>